<reference evidence="1" key="1">
    <citation type="submission" date="2021-03" db="EMBL/GenBank/DDBJ databases">
        <title>Taxonomic study of Clostridium polyendosporum from meadow-gley soil under rice.</title>
        <authorList>
            <person name="Kobayashi H."/>
            <person name="Tanizawa Y."/>
            <person name="Yagura M."/>
        </authorList>
    </citation>
    <scope>NUCLEOTIDE SEQUENCE</scope>
    <source>
        <strain evidence="1">JCM 30710</strain>
    </source>
</reference>
<dbReference type="AlphaFoldDB" id="A0A919S0S6"/>
<evidence type="ECO:0000313" key="1">
    <source>
        <dbReference type="EMBL" id="GIM29188.1"/>
    </source>
</evidence>
<accession>A0A919S0S6</accession>
<comment type="caution">
    <text evidence="1">The sequence shown here is derived from an EMBL/GenBank/DDBJ whole genome shotgun (WGS) entry which is preliminary data.</text>
</comment>
<gene>
    <name evidence="1" type="ORF">CPJCM30710_18540</name>
</gene>
<organism evidence="1 2">
    <name type="scientific">Clostridium polyendosporum</name>
    <dbReference type="NCBI Taxonomy" id="69208"/>
    <lineage>
        <taxon>Bacteria</taxon>
        <taxon>Bacillati</taxon>
        <taxon>Bacillota</taxon>
        <taxon>Clostridia</taxon>
        <taxon>Eubacteriales</taxon>
        <taxon>Clostridiaceae</taxon>
        <taxon>Clostridium</taxon>
    </lineage>
</organism>
<evidence type="ECO:0000313" key="2">
    <source>
        <dbReference type="Proteomes" id="UP000679179"/>
    </source>
</evidence>
<protein>
    <submittedName>
        <fullName evidence="1">Uncharacterized protein</fullName>
    </submittedName>
</protein>
<name>A0A919S0S6_9CLOT</name>
<sequence length="159" mass="18719">MPLVSYYAPKHCYNFHIQYKLTNLSIESLKKDDTTGIFEYYESDKRCLKQINDIRQKYNLPPFSTEEKLKELSYIYAVNLAIGLNKIEPNFINPKKETGNTACIYRQVYIYPYMLDERLIAYTLYENYKSQILNTKFTKSGISIIRKGDIILAVAYFSN</sequence>
<proteinExistence type="predicted"/>
<dbReference type="RefSeq" id="WP_212903894.1">
    <property type="nucleotide sequence ID" value="NZ_BOPZ01000014.1"/>
</dbReference>
<dbReference type="EMBL" id="BOPZ01000014">
    <property type="protein sequence ID" value="GIM29188.1"/>
    <property type="molecule type" value="Genomic_DNA"/>
</dbReference>
<dbReference type="Proteomes" id="UP000679179">
    <property type="component" value="Unassembled WGS sequence"/>
</dbReference>
<keyword evidence="2" id="KW-1185">Reference proteome</keyword>